<dbReference type="AlphaFoldDB" id="A0A249JXN3"/>
<protein>
    <submittedName>
        <fullName evidence="8">Peroxiredoxin (Alkyl hydroperoxide reductase subunit C)</fullName>
    </submittedName>
</protein>
<sequence>MSETPQSSYLDLPDNLPIPQDDGAADHLVGTKLDSVTLKATDGSQVDLSKLSGMTVVFIYPKTGVPGVALPDGWDDIPGARGCTPQACSYRDNYDALKKHVDNLFGLSVQSSEYQKELKDRVELPYQILSDFDFKFANSLNLPTFEANSMKLLKRLTLIIKDGVIIKKHYPVFPSNKDVNWVLTSFSV</sequence>
<dbReference type="SUPFAM" id="SSF52833">
    <property type="entry name" value="Thioredoxin-like"/>
    <property type="match status" value="1"/>
</dbReference>
<evidence type="ECO:0000256" key="2">
    <source>
        <dbReference type="ARBA" id="ARBA00022862"/>
    </source>
</evidence>
<dbReference type="InterPro" id="IPR050924">
    <property type="entry name" value="Peroxiredoxin_BCP/PrxQ"/>
</dbReference>
<name>A0A249JXN3_9ACTN</name>
<dbReference type="InterPro" id="IPR036249">
    <property type="entry name" value="Thioredoxin-like_sf"/>
</dbReference>
<keyword evidence="5" id="KW-0676">Redox-active center</keyword>
<dbReference type="InterPro" id="IPR013740">
    <property type="entry name" value="Redoxin"/>
</dbReference>
<keyword evidence="4" id="KW-1015">Disulfide bond</keyword>
<evidence type="ECO:0000256" key="1">
    <source>
        <dbReference type="ARBA" id="ARBA00022559"/>
    </source>
</evidence>
<organism evidence="8 9">
    <name type="scientific">Candidatus Nanopelagicus limnae</name>
    <dbReference type="NCBI Taxonomy" id="1884634"/>
    <lineage>
        <taxon>Bacteria</taxon>
        <taxon>Bacillati</taxon>
        <taxon>Actinomycetota</taxon>
        <taxon>Actinomycetes</taxon>
        <taxon>Candidatus Nanopelagicales</taxon>
        <taxon>Candidatus Nanopelagicaceae</taxon>
        <taxon>Candidatus Nanopelagicus</taxon>
    </lineage>
</organism>
<evidence type="ECO:0000256" key="5">
    <source>
        <dbReference type="ARBA" id="ARBA00023284"/>
    </source>
</evidence>
<evidence type="ECO:0000256" key="4">
    <source>
        <dbReference type="ARBA" id="ARBA00023157"/>
    </source>
</evidence>
<dbReference type="InterPro" id="IPR013766">
    <property type="entry name" value="Thioredoxin_domain"/>
</dbReference>
<dbReference type="OrthoDB" id="5296483at2"/>
<dbReference type="PANTHER" id="PTHR42801:SF21">
    <property type="entry name" value="BCPB PROTEIN"/>
    <property type="match status" value="1"/>
</dbReference>
<dbReference type="EMBL" id="CP016768">
    <property type="protein sequence ID" value="ASY09293.1"/>
    <property type="molecule type" value="Genomic_DNA"/>
</dbReference>
<gene>
    <name evidence="8" type="ORF">B1s21122_02885</name>
</gene>
<dbReference type="KEGG" id="abam:B1s21122_02885"/>
<evidence type="ECO:0000313" key="8">
    <source>
        <dbReference type="EMBL" id="ASY09293.1"/>
    </source>
</evidence>
<evidence type="ECO:0000256" key="3">
    <source>
        <dbReference type="ARBA" id="ARBA00023002"/>
    </source>
</evidence>
<dbReference type="Pfam" id="PF08534">
    <property type="entry name" value="Redoxin"/>
    <property type="match status" value="1"/>
</dbReference>
<evidence type="ECO:0000313" key="9">
    <source>
        <dbReference type="Proteomes" id="UP000217153"/>
    </source>
</evidence>
<feature type="domain" description="Thioredoxin" evidence="7">
    <location>
        <begin position="27"/>
        <end position="188"/>
    </location>
</feature>
<dbReference type="Gene3D" id="3.40.30.10">
    <property type="entry name" value="Glutaredoxin"/>
    <property type="match status" value="1"/>
</dbReference>
<dbReference type="Proteomes" id="UP000217153">
    <property type="component" value="Chromosome"/>
</dbReference>
<keyword evidence="3" id="KW-0560">Oxidoreductase</keyword>
<dbReference type="CDD" id="cd03017">
    <property type="entry name" value="PRX_BCP"/>
    <property type="match status" value="1"/>
</dbReference>
<dbReference type="GO" id="GO:0005737">
    <property type="term" value="C:cytoplasm"/>
    <property type="evidence" value="ECO:0007669"/>
    <property type="project" value="TreeGrafter"/>
</dbReference>
<evidence type="ECO:0000259" key="7">
    <source>
        <dbReference type="PROSITE" id="PS51352"/>
    </source>
</evidence>
<reference evidence="9" key="1">
    <citation type="submission" date="2016-10" db="EMBL/GenBank/DDBJ databases">
        <title>High microdiversification within the ubiquitous acI lineage of Actinobacteria.</title>
        <authorList>
            <person name="Neuenschwander S.M."/>
            <person name="Salcher M."/>
            <person name="Ghai R."/>
            <person name="Pernthaler J."/>
        </authorList>
    </citation>
    <scope>NUCLEOTIDE SEQUENCE [LARGE SCALE GENOMIC DNA]</scope>
</reference>
<dbReference type="RefSeq" id="WP_095680599.1">
    <property type="nucleotide sequence ID" value="NZ_CP016768.2"/>
</dbReference>
<dbReference type="GO" id="GO:0045454">
    <property type="term" value="P:cell redox homeostasis"/>
    <property type="evidence" value="ECO:0007669"/>
    <property type="project" value="TreeGrafter"/>
</dbReference>
<accession>A0A249JXN3</accession>
<dbReference type="GO" id="GO:0034599">
    <property type="term" value="P:cellular response to oxidative stress"/>
    <property type="evidence" value="ECO:0007669"/>
    <property type="project" value="TreeGrafter"/>
</dbReference>
<proteinExistence type="predicted"/>
<keyword evidence="9" id="KW-1185">Reference proteome</keyword>
<feature type="region of interest" description="Disordered" evidence="6">
    <location>
        <begin position="1"/>
        <end position="23"/>
    </location>
</feature>
<evidence type="ECO:0000256" key="6">
    <source>
        <dbReference type="SAM" id="MobiDB-lite"/>
    </source>
</evidence>
<dbReference type="PANTHER" id="PTHR42801">
    <property type="entry name" value="THIOREDOXIN-DEPENDENT PEROXIDE REDUCTASE"/>
    <property type="match status" value="1"/>
</dbReference>
<keyword evidence="1" id="KW-0575">Peroxidase</keyword>
<keyword evidence="2" id="KW-0049">Antioxidant</keyword>
<dbReference type="PROSITE" id="PS51352">
    <property type="entry name" value="THIOREDOXIN_2"/>
    <property type="match status" value="1"/>
</dbReference>
<dbReference type="GO" id="GO:0008379">
    <property type="term" value="F:thioredoxin peroxidase activity"/>
    <property type="evidence" value="ECO:0007669"/>
    <property type="project" value="TreeGrafter"/>
</dbReference>